<organism evidence="1 2">
    <name type="scientific">Methylobacter tundripaludum</name>
    <dbReference type="NCBI Taxonomy" id="173365"/>
    <lineage>
        <taxon>Bacteria</taxon>
        <taxon>Pseudomonadati</taxon>
        <taxon>Pseudomonadota</taxon>
        <taxon>Gammaproteobacteria</taxon>
        <taxon>Methylococcales</taxon>
        <taxon>Methylococcaceae</taxon>
        <taxon>Methylobacter</taxon>
    </lineage>
</organism>
<dbReference type="EMBL" id="PTIY01000006">
    <property type="protein sequence ID" value="PPK71738.1"/>
    <property type="molecule type" value="Genomic_DNA"/>
</dbReference>
<dbReference type="RefSeq" id="WP_104423622.1">
    <property type="nucleotide sequence ID" value="NZ_PTIY01000006.1"/>
</dbReference>
<keyword evidence="2" id="KW-1185">Reference proteome</keyword>
<gene>
    <name evidence="1" type="ORF">B0F88_10689</name>
</gene>
<protein>
    <recommendedName>
        <fullName evidence="3">PH domain-containing protein</fullName>
    </recommendedName>
</protein>
<dbReference type="OrthoDB" id="5724405at2"/>
<accession>A0A2S6H2M4</accession>
<dbReference type="AlphaFoldDB" id="A0A2S6H2M4"/>
<comment type="caution">
    <text evidence="1">The sequence shown here is derived from an EMBL/GenBank/DDBJ whole genome shotgun (WGS) entry which is preliminary data.</text>
</comment>
<proteinExistence type="predicted"/>
<evidence type="ECO:0000313" key="1">
    <source>
        <dbReference type="EMBL" id="PPK71738.1"/>
    </source>
</evidence>
<dbReference type="Proteomes" id="UP000238071">
    <property type="component" value="Unassembled WGS sequence"/>
</dbReference>
<evidence type="ECO:0000313" key="2">
    <source>
        <dbReference type="Proteomes" id="UP000238071"/>
    </source>
</evidence>
<evidence type="ECO:0008006" key="3">
    <source>
        <dbReference type="Google" id="ProtNLM"/>
    </source>
</evidence>
<sequence>MKNSFFLVIPTQQNNSHRLKEFEAKALQHWIDELPTANPGLATRLLHDFLVDFNAIQMTVSLRLDALERLSPSVHVIEDYLRSRLIKAGFPKEDNDKKILNVLVSIEKEFTIGYWIALKELTRRNVGWFQGKNAALAVQRCIRGLGSIIVSHFIMGMPIPDWVWIDLHSLYNLSVTIKNSSAKVGNDASQSSKASSPEQCYLQILLLSLADPTGLMQKELLLVYSFIETIGSLVSLKKEPVNGQQIQCVVLTDEDKAPHYQFEASTKNDSAALYLDFSKLFKALKQKEKLINAADARFSSMHGLKNDTGKPSAELLDYLEQRWLGIDLQGVPFFSDRSDRYIAIGLESTHELQSALESTGEKDLEFLVQSASDRLLSGVFKQTGVLSVGSLVSFRKIDSPEHKRSLGIVNKIVVDKQNGRINFGMQLLAHQSIAVTYVQLDDTGKNMPQKGLFYSKQELEDEKNYIITDSFMLKDNDVIRLFMHNGDFPAALSDRKNVGLGYWQFECRRVAERSEPVSTQPKKGYDFI</sequence>
<reference evidence="1 2" key="1">
    <citation type="submission" date="2018-02" db="EMBL/GenBank/DDBJ databases">
        <title>Subsurface microbial communities from deep shales in Ohio and West Virginia, USA.</title>
        <authorList>
            <person name="Wrighton K."/>
        </authorList>
    </citation>
    <scope>NUCLEOTIDE SEQUENCE [LARGE SCALE GENOMIC DNA]</scope>
    <source>
        <strain evidence="1 2">OWC-G53F</strain>
    </source>
</reference>
<name>A0A2S6H2M4_9GAMM</name>